<dbReference type="SUPFAM" id="SSF56601">
    <property type="entry name" value="beta-lactamase/transpeptidase-like"/>
    <property type="match status" value="1"/>
</dbReference>
<dbReference type="RefSeq" id="WP_305023850.1">
    <property type="nucleotide sequence ID" value="NZ_JAUQTB010000004.1"/>
</dbReference>
<sequence>MDSIPAPILQVPVAGLPSIPAGRTGGKIETQELLLEEAHQMILKQFPKMRSFLVVREGQLIWERYYNGHTASSLNDLRSATKSFTSTLIGIGMNRGDLPGPDTHVKSLLACYAPQREDPLLERVTLHHLLTMTAGFYWKTGKKLGEAFIPRFHRSRSWARFAMRLPVQEEMFGRFQYRSTDSHLLSAVLSESTGKDAYSYARAHLFEPLGISHVAWPSSPDGHTMGHVGLALTSRDLAKFALCCLDGGRWEGQPLIPTAWLKTAHAVHAEGYPAFGNYGYQWWTGRINEADFVCAHGHGGQQVYLLPGQNAAVIFTADSKVSRWKNPRSLLQRYILPAMQ</sequence>
<organism evidence="2 3">
    <name type="scientific">Paenibacillus lacisoli</name>
    <dbReference type="NCBI Taxonomy" id="3064525"/>
    <lineage>
        <taxon>Bacteria</taxon>
        <taxon>Bacillati</taxon>
        <taxon>Bacillota</taxon>
        <taxon>Bacilli</taxon>
        <taxon>Bacillales</taxon>
        <taxon>Paenibacillaceae</taxon>
        <taxon>Paenibacillus</taxon>
    </lineage>
</organism>
<dbReference type="PANTHER" id="PTHR43283">
    <property type="entry name" value="BETA-LACTAMASE-RELATED"/>
    <property type="match status" value="1"/>
</dbReference>
<keyword evidence="3" id="KW-1185">Reference proteome</keyword>
<dbReference type="Pfam" id="PF00144">
    <property type="entry name" value="Beta-lactamase"/>
    <property type="match status" value="1"/>
</dbReference>
<proteinExistence type="predicted"/>
<dbReference type="PANTHER" id="PTHR43283:SF7">
    <property type="entry name" value="BETA-LACTAMASE-RELATED DOMAIN-CONTAINING PROTEIN"/>
    <property type="match status" value="1"/>
</dbReference>
<dbReference type="InterPro" id="IPR012338">
    <property type="entry name" value="Beta-lactam/transpept-like"/>
</dbReference>
<name>A0ABT9CBL3_9BACL</name>
<dbReference type="InterPro" id="IPR001466">
    <property type="entry name" value="Beta-lactam-related"/>
</dbReference>
<dbReference type="InterPro" id="IPR050789">
    <property type="entry name" value="Diverse_Enzym_Activities"/>
</dbReference>
<evidence type="ECO:0000313" key="3">
    <source>
        <dbReference type="Proteomes" id="UP001240171"/>
    </source>
</evidence>
<protein>
    <submittedName>
        <fullName evidence="2">Serine hydrolase</fullName>
        <ecNumber evidence="2">3.-.-.-</ecNumber>
    </submittedName>
</protein>
<dbReference type="EMBL" id="JAUQTB010000004">
    <property type="protein sequence ID" value="MDO7906645.1"/>
    <property type="molecule type" value="Genomic_DNA"/>
</dbReference>
<gene>
    <name evidence="2" type="ORF">Q5741_09450</name>
</gene>
<dbReference type="EC" id="3.-.-.-" evidence="2"/>
<keyword evidence="2" id="KW-0378">Hydrolase</keyword>
<reference evidence="2 3" key="1">
    <citation type="submission" date="2023-07" db="EMBL/GenBank/DDBJ databases">
        <title>Paenibacillus sp. JX-17 nov. isolated from soil.</title>
        <authorList>
            <person name="Wan Y."/>
            <person name="Liu B."/>
        </authorList>
    </citation>
    <scope>NUCLEOTIDE SEQUENCE [LARGE SCALE GENOMIC DNA]</scope>
    <source>
        <strain evidence="2 3">JX-17</strain>
    </source>
</reference>
<evidence type="ECO:0000259" key="1">
    <source>
        <dbReference type="Pfam" id="PF00144"/>
    </source>
</evidence>
<dbReference type="GO" id="GO:0016787">
    <property type="term" value="F:hydrolase activity"/>
    <property type="evidence" value="ECO:0007669"/>
    <property type="project" value="UniProtKB-KW"/>
</dbReference>
<evidence type="ECO:0000313" key="2">
    <source>
        <dbReference type="EMBL" id="MDO7906645.1"/>
    </source>
</evidence>
<dbReference type="Proteomes" id="UP001240171">
    <property type="component" value="Unassembled WGS sequence"/>
</dbReference>
<comment type="caution">
    <text evidence="2">The sequence shown here is derived from an EMBL/GenBank/DDBJ whole genome shotgun (WGS) entry which is preliminary data.</text>
</comment>
<accession>A0ABT9CBL3</accession>
<feature type="domain" description="Beta-lactamase-related" evidence="1">
    <location>
        <begin position="51"/>
        <end position="320"/>
    </location>
</feature>
<dbReference type="Gene3D" id="3.40.710.10">
    <property type="entry name" value="DD-peptidase/beta-lactamase superfamily"/>
    <property type="match status" value="1"/>
</dbReference>